<evidence type="ECO:0000313" key="2">
    <source>
        <dbReference type="EMBL" id="GAC13674.1"/>
    </source>
</evidence>
<dbReference type="OrthoDB" id="6330333at2"/>
<accession>K6WYZ4</accession>
<evidence type="ECO:0000313" key="3">
    <source>
        <dbReference type="Proteomes" id="UP000006334"/>
    </source>
</evidence>
<organism evidence="2 3">
    <name type="scientific">Aliiglaciecola lipolytica E3</name>
    <dbReference type="NCBI Taxonomy" id="1127673"/>
    <lineage>
        <taxon>Bacteria</taxon>
        <taxon>Pseudomonadati</taxon>
        <taxon>Pseudomonadota</taxon>
        <taxon>Gammaproteobacteria</taxon>
        <taxon>Alteromonadales</taxon>
        <taxon>Alteromonadaceae</taxon>
        <taxon>Aliiglaciecola</taxon>
    </lineage>
</organism>
<dbReference type="AlphaFoldDB" id="K6WYZ4"/>
<reference evidence="2 3" key="1">
    <citation type="journal article" date="2017" name="Antonie Van Leeuwenhoek">
        <title>Rhizobium rhizosphaerae sp. nov., a novel species isolated from rice rhizosphere.</title>
        <authorList>
            <person name="Zhao J.J."/>
            <person name="Zhang J."/>
            <person name="Zhang R.J."/>
            <person name="Zhang C.W."/>
            <person name="Yin H.Q."/>
            <person name="Zhang X.X."/>
        </authorList>
    </citation>
    <scope>NUCLEOTIDE SEQUENCE [LARGE SCALE GENOMIC DNA]</scope>
    <source>
        <strain evidence="2 3">E3</strain>
    </source>
</reference>
<dbReference type="EMBL" id="BAEN01000022">
    <property type="protein sequence ID" value="GAC13674.1"/>
    <property type="molecule type" value="Genomic_DNA"/>
</dbReference>
<dbReference type="STRING" id="1127673.GLIP_1032"/>
<keyword evidence="3" id="KW-1185">Reference proteome</keyword>
<comment type="caution">
    <text evidence="2">The sequence shown here is derived from an EMBL/GenBank/DDBJ whole genome shotgun (WGS) entry which is preliminary data.</text>
</comment>
<gene>
    <name evidence="2" type="ORF">GLIP_1032</name>
</gene>
<feature type="compositionally biased region" description="Basic and acidic residues" evidence="1">
    <location>
        <begin position="1"/>
        <end position="22"/>
    </location>
</feature>
<dbReference type="RefSeq" id="WP_008843491.1">
    <property type="nucleotide sequence ID" value="NZ_BAEN01000022.1"/>
</dbReference>
<proteinExistence type="predicted"/>
<protein>
    <submittedName>
        <fullName evidence="2">Uncharacterized protein</fullName>
    </submittedName>
</protein>
<sequence length="204" mass="23503">MTKPNEQEHGSSKHNAHFETRISDLYQQRKSKTKSTASMKRQILQRAESEPAPHGWFRSFQRIAFAAGTLLLLSLVALQSYEFRQSPNRLVYTSVELHNIDDHQSQDYTQLSQRYQQHYQDYLQQQALLASHHQKSAILTQFENGWELRTCNQELVKISKELVATLQQMNLINGHFKSGDSVEVVFNVSGLIVGINPNKTMLKC</sequence>
<evidence type="ECO:0000256" key="1">
    <source>
        <dbReference type="SAM" id="MobiDB-lite"/>
    </source>
</evidence>
<name>K6WYZ4_9ALTE</name>
<dbReference type="Proteomes" id="UP000006334">
    <property type="component" value="Unassembled WGS sequence"/>
</dbReference>
<feature type="region of interest" description="Disordered" evidence="1">
    <location>
        <begin position="1"/>
        <end position="47"/>
    </location>
</feature>